<evidence type="ECO:0000256" key="1">
    <source>
        <dbReference type="SAM" id="Phobius"/>
    </source>
</evidence>
<protein>
    <submittedName>
        <fullName evidence="2">Uncharacterized protein</fullName>
    </submittedName>
</protein>
<dbReference type="AlphaFoldDB" id="A0A1J4JXJ5"/>
<dbReference type="Gene3D" id="3.90.550.10">
    <property type="entry name" value="Spore Coat Polysaccharide Biosynthesis Protein SpsA, Chain A"/>
    <property type="match status" value="1"/>
</dbReference>
<comment type="caution">
    <text evidence="2">The sequence shown here is derived from an EMBL/GenBank/DDBJ whole genome shotgun (WGS) entry which is preliminary data.</text>
</comment>
<proteinExistence type="predicted"/>
<organism evidence="2 3">
    <name type="scientific">Tritrichomonas foetus</name>
    <dbReference type="NCBI Taxonomy" id="1144522"/>
    <lineage>
        <taxon>Eukaryota</taxon>
        <taxon>Metamonada</taxon>
        <taxon>Parabasalia</taxon>
        <taxon>Tritrichomonadida</taxon>
        <taxon>Tritrichomonadidae</taxon>
        <taxon>Tritrichomonas</taxon>
    </lineage>
</organism>
<dbReference type="Proteomes" id="UP000179807">
    <property type="component" value="Unassembled WGS sequence"/>
</dbReference>
<keyword evidence="1" id="KW-0472">Membrane</keyword>
<dbReference type="RefSeq" id="XP_068357009.1">
    <property type="nucleotide sequence ID" value="XM_068490195.1"/>
</dbReference>
<evidence type="ECO:0000313" key="2">
    <source>
        <dbReference type="EMBL" id="OHT03873.1"/>
    </source>
</evidence>
<sequence>MINGCLGSFLKIANLKYLLLLIIPALILYSDIQFLETSPNEDEIWFFNKTVPAEYKAICLIFNEKIWRQAAVTFTSILKNEPNFPFVFHIFNTVYCRNLEFRKYFLETAQRTKSKVVFHQINDTKLYFPRFNRECGWPPLIMAKLYLSKYLSNEDKVLYLDADTLAVQPISSIFQYEFNIEGKYLAGAKDCGTYPKYWVNSGFIYYNLEKIRRDNQLDKALKCVHNCGKRYYDDWCHTRCFPRKKVRILPNRYNYNVNQIRDQEKRKGIAGEVDKLIVAHFMHRSKIVFQMKNHSEIDEVDYIQRGKELMHLYLSYYIQVNETSKKLGIPE</sequence>
<dbReference type="VEuPathDB" id="TrichDB:TRFO_01604"/>
<feature type="transmembrane region" description="Helical" evidence="1">
    <location>
        <begin position="12"/>
        <end position="30"/>
    </location>
</feature>
<dbReference type="InterPro" id="IPR029044">
    <property type="entry name" value="Nucleotide-diphossugar_trans"/>
</dbReference>
<name>A0A1J4JXJ5_9EUKA</name>
<reference evidence="2" key="1">
    <citation type="submission" date="2016-10" db="EMBL/GenBank/DDBJ databases">
        <authorList>
            <person name="Benchimol M."/>
            <person name="Almeida L.G."/>
            <person name="Vasconcelos A.T."/>
            <person name="Perreira-Neves A."/>
            <person name="Rosa I.A."/>
            <person name="Tasca T."/>
            <person name="Bogo M.R."/>
            <person name="de Souza W."/>
        </authorList>
    </citation>
    <scope>NUCLEOTIDE SEQUENCE [LARGE SCALE GENOMIC DNA]</scope>
    <source>
        <strain evidence="2">K</strain>
    </source>
</reference>
<keyword evidence="3" id="KW-1185">Reference proteome</keyword>
<evidence type="ECO:0000313" key="3">
    <source>
        <dbReference type="Proteomes" id="UP000179807"/>
    </source>
</evidence>
<keyword evidence="1" id="KW-0812">Transmembrane</keyword>
<dbReference type="InterPro" id="IPR002495">
    <property type="entry name" value="Glyco_trans_8"/>
</dbReference>
<dbReference type="GeneID" id="94824899"/>
<accession>A0A1J4JXJ5</accession>
<dbReference type="EMBL" id="MLAK01000815">
    <property type="protein sequence ID" value="OHT03873.1"/>
    <property type="molecule type" value="Genomic_DNA"/>
</dbReference>
<dbReference type="Pfam" id="PF01501">
    <property type="entry name" value="Glyco_transf_8"/>
    <property type="match status" value="1"/>
</dbReference>
<gene>
    <name evidence="2" type="ORF">TRFO_01604</name>
</gene>
<keyword evidence="1" id="KW-1133">Transmembrane helix</keyword>
<dbReference type="GO" id="GO:0016757">
    <property type="term" value="F:glycosyltransferase activity"/>
    <property type="evidence" value="ECO:0007669"/>
    <property type="project" value="InterPro"/>
</dbReference>
<dbReference type="SUPFAM" id="SSF53448">
    <property type="entry name" value="Nucleotide-diphospho-sugar transferases"/>
    <property type="match status" value="1"/>
</dbReference>